<evidence type="ECO:0000313" key="3">
    <source>
        <dbReference type="Proteomes" id="UP000094828"/>
    </source>
</evidence>
<comment type="caution">
    <text evidence="2">The sequence shown here is derived from an EMBL/GenBank/DDBJ whole genome shotgun (WGS) entry which is preliminary data.</text>
</comment>
<evidence type="ECO:0000313" key="2">
    <source>
        <dbReference type="EMBL" id="ODA30988.1"/>
    </source>
</evidence>
<dbReference type="SUPFAM" id="SSF53335">
    <property type="entry name" value="S-adenosyl-L-methionine-dependent methyltransferases"/>
    <property type="match status" value="1"/>
</dbReference>
<gene>
    <name evidence="2" type="ORF">A6X21_23340</name>
</gene>
<dbReference type="OrthoDB" id="5502211at2"/>
<dbReference type="GO" id="GO:0005737">
    <property type="term" value="C:cytoplasm"/>
    <property type="evidence" value="ECO:0007669"/>
    <property type="project" value="TreeGrafter"/>
</dbReference>
<dbReference type="AlphaFoldDB" id="A0A1C3ECM2"/>
<keyword evidence="3" id="KW-1185">Reference proteome</keyword>
<dbReference type="Pfam" id="PF13679">
    <property type="entry name" value="Methyltransf_32"/>
    <property type="match status" value="1"/>
</dbReference>
<dbReference type="Proteomes" id="UP000094828">
    <property type="component" value="Unassembled WGS sequence"/>
</dbReference>
<reference evidence="2 3" key="1">
    <citation type="submission" date="2016-05" db="EMBL/GenBank/DDBJ databases">
        <title>Genomic and physiological characterization of Planctopirus sp. isolated from fresh water lake.</title>
        <authorList>
            <person name="Subhash Y."/>
            <person name="Ramana C."/>
        </authorList>
    </citation>
    <scope>NUCLEOTIDE SEQUENCE [LARGE SCALE GENOMIC DNA]</scope>
    <source>
        <strain evidence="2 3">JC280</strain>
    </source>
</reference>
<dbReference type="PANTHER" id="PTHR13369">
    <property type="match status" value="1"/>
</dbReference>
<proteinExistence type="predicted"/>
<dbReference type="PANTHER" id="PTHR13369:SF3">
    <property type="entry name" value="METHYLTRANSFERASE DOMAIN-CONTAINING PROTEIN"/>
    <property type="match status" value="1"/>
</dbReference>
<dbReference type="Gene3D" id="3.40.50.150">
    <property type="entry name" value="Vaccinia Virus protein VP39"/>
    <property type="match status" value="1"/>
</dbReference>
<dbReference type="EMBL" id="LYDR01000095">
    <property type="protein sequence ID" value="ODA30988.1"/>
    <property type="molecule type" value="Genomic_DNA"/>
</dbReference>
<dbReference type="InterPro" id="IPR029063">
    <property type="entry name" value="SAM-dependent_MTases_sf"/>
</dbReference>
<dbReference type="CDD" id="cd02440">
    <property type="entry name" value="AdoMet_MTases"/>
    <property type="match status" value="1"/>
</dbReference>
<dbReference type="InterPro" id="IPR025714">
    <property type="entry name" value="Methyltranfer_dom"/>
</dbReference>
<protein>
    <recommendedName>
        <fullName evidence="1">Methyltransferase domain-containing protein</fullName>
    </recommendedName>
</protein>
<organism evidence="2 3">
    <name type="scientific">Planctopirus hydrillae</name>
    <dbReference type="NCBI Taxonomy" id="1841610"/>
    <lineage>
        <taxon>Bacteria</taxon>
        <taxon>Pseudomonadati</taxon>
        <taxon>Planctomycetota</taxon>
        <taxon>Planctomycetia</taxon>
        <taxon>Planctomycetales</taxon>
        <taxon>Planctomycetaceae</taxon>
        <taxon>Planctopirus</taxon>
    </lineage>
</organism>
<accession>A0A1C3ECM2</accession>
<name>A0A1C3ECM2_9PLAN</name>
<sequence length="400" mass="45118">MSKVPDSLKPFLKEVSASLREKTFQKLILSRPLSNNEQVPTKVTVRPVLIQEETHYQWVERVGPRELHQNLSADQLIQRVPSILGTLLGDARLFTSEAEICARYKGRGHFQMHRAKSQLANSEPEAHNREKNYIIPPNEPCPFLAKAGIMSTDGRVKAPMYHKFRQINRYLELIRDLKGTLQKPGSLRVVDYGCGKSYLTFALHHYLTVVEQRTVEMTGLDQRPDVIATCTAIADELQLIGLDFRVGQIVDLPIEGKIDLAVSLHACDTATDEALAAAVLREAQVIVAVPCCQHELRPQIRGESLSGLWKHGILAERFAADVTDALRALWLEQQGYQVQVIEFIELEHTPKNLAIRAVRVAKPSRESIRLAKEKSQALKELCGITTTWLDRWDGQRVEAM</sequence>
<dbReference type="RefSeq" id="WP_068848148.1">
    <property type="nucleotide sequence ID" value="NZ_LYDR01000095.1"/>
</dbReference>
<dbReference type="STRING" id="1841610.A6X21_23340"/>
<evidence type="ECO:0000259" key="1">
    <source>
        <dbReference type="Pfam" id="PF13679"/>
    </source>
</evidence>
<feature type="domain" description="Methyltransferase" evidence="1">
    <location>
        <begin position="162"/>
        <end position="298"/>
    </location>
</feature>